<feature type="transmembrane region" description="Helical" evidence="5">
    <location>
        <begin position="282"/>
        <end position="302"/>
    </location>
</feature>
<feature type="transmembrane region" description="Helical" evidence="5">
    <location>
        <begin position="131"/>
        <end position="154"/>
    </location>
</feature>
<dbReference type="RefSeq" id="WP_193923519.1">
    <property type="nucleotide sequence ID" value="NZ_JADEWL010000100.1"/>
</dbReference>
<keyword evidence="3 5" id="KW-1133">Transmembrane helix</keyword>
<proteinExistence type="predicted"/>
<feature type="domain" description="Sodium/calcium exchanger membrane region" evidence="6">
    <location>
        <begin position="2"/>
        <end position="149"/>
    </location>
</feature>
<feature type="transmembrane region" description="Helical" evidence="5">
    <location>
        <begin position="101"/>
        <end position="125"/>
    </location>
</feature>
<feature type="transmembrane region" description="Helical" evidence="5">
    <location>
        <begin position="182"/>
        <end position="204"/>
    </location>
</feature>
<dbReference type="InterPro" id="IPR044880">
    <property type="entry name" value="NCX_ion-bd_dom_sf"/>
</dbReference>
<evidence type="ECO:0000313" key="7">
    <source>
        <dbReference type="EMBL" id="MBE9215442.1"/>
    </source>
</evidence>
<evidence type="ECO:0000256" key="5">
    <source>
        <dbReference type="SAM" id="Phobius"/>
    </source>
</evidence>
<dbReference type="AlphaFoldDB" id="A0A8J7K623"/>
<name>A0A8J7K623_9CYAN</name>
<dbReference type="Gene3D" id="1.20.1420.30">
    <property type="entry name" value="NCX, central ion-binding region"/>
    <property type="match status" value="1"/>
</dbReference>
<dbReference type="PANTHER" id="PTHR10846">
    <property type="entry name" value="SODIUM/POTASSIUM/CALCIUM EXCHANGER"/>
    <property type="match status" value="1"/>
</dbReference>
<evidence type="ECO:0000313" key="8">
    <source>
        <dbReference type="Proteomes" id="UP000620559"/>
    </source>
</evidence>
<comment type="caution">
    <text evidence="7">The sequence shown here is derived from an EMBL/GenBank/DDBJ whole genome shotgun (WGS) entry which is preliminary data.</text>
</comment>
<dbReference type="InterPro" id="IPR004837">
    <property type="entry name" value="NaCa_Exmemb"/>
</dbReference>
<protein>
    <submittedName>
        <fullName evidence="7">Sodium:calcium antiporter</fullName>
    </submittedName>
</protein>
<keyword evidence="2 5" id="KW-0812">Transmembrane</keyword>
<dbReference type="GO" id="GO:0006874">
    <property type="term" value="P:intracellular calcium ion homeostasis"/>
    <property type="evidence" value="ECO:0007669"/>
    <property type="project" value="TreeGrafter"/>
</dbReference>
<keyword evidence="8" id="KW-1185">Reference proteome</keyword>
<feature type="transmembrane region" description="Helical" evidence="5">
    <location>
        <begin position="67"/>
        <end position="89"/>
    </location>
</feature>
<feature type="transmembrane region" description="Helical" evidence="5">
    <location>
        <begin position="311"/>
        <end position="331"/>
    </location>
</feature>
<accession>A0A8J7K623</accession>
<dbReference type="InterPro" id="IPR004481">
    <property type="entry name" value="K/Na/Ca-exchanger"/>
</dbReference>
<dbReference type="GO" id="GO:0005886">
    <property type="term" value="C:plasma membrane"/>
    <property type="evidence" value="ECO:0007669"/>
    <property type="project" value="TreeGrafter"/>
</dbReference>
<dbReference type="Pfam" id="PF01699">
    <property type="entry name" value="Na_Ca_ex"/>
    <property type="match status" value="2"/>
</dbReference>
<dbReference type="GO" id="GO:0008273">
    <property type="term" value="F:calcium, potassium:sodium antiporter activity"/>
    <property type="evidence" value="ECO:0007669"/>
    <property type="project" value="TreeGrafter"/>
</dbReference>
<comment type="subcellular location">
    <subcellularLocation>
        <location evidence="1">Membrane</location>
        <topology evidence="1">Multi-pass membrane protein</topology>
    </subcellularLocation>
</comment>
<evidence type="ECO:0000256" key="1">
    <source>
        <dbReference type="ARBA" id="ARBA00004141"/>
    </source>
</evidence>
<evidence type="ECO:0000256" key="4">
    <source>
        <dbReference type="ARBA" id="ARBA00023136"/>
    </source>
</evidence>
<evidence type="ECO:0000256" key="3">
    <source>
        <dbReference type="ARBA" id="ARBA00022989"/>
    </source>
</evidence>
<dbReference type="Proteomes" id="UP000620559">
    <property type="component" value="Unassembled WGS sequence"/>
</dbReference>
<reference evidence="7" key="1">
    <citation type="submission" date="2020-10" db="EMBL/GenBank/DDBJ databases">
        <authorList>
            <person name="Castelo-Branco R."/>
            <person name="Eusebio N."/>
            <person name="Adriana R."/>
            <person name="Vieira A."/>
            <person name="Brugerolle De Fraissinette N."/>
            <person name="Rezende De Castro R."/>
            <person name="Schneider M.P."/>
            <person name="Vasconcelos V."/>
            <person name="Leao P.N."/>
        </authorList>
    </citation>
    <scope>NUCLEOTIDE SEQUENCE</scope>
    <source>
        <strain evidence="7">LEGE 06105</strain>
    </source>
</reference>
<evidence type="ECO:0000259" key="6">
    <source>
        <dbReference type="Pfam" id="PF01699"/>
    </source>
</evidence>
<dbReference type="PANTHER" id="PTHR10846:SF8">
    <property type="entry name" value="INNER MEMBRANE PROTEIN YRBG"/>
    <property type="match status" value="1"/>
</dbReference>
<feature type="transmembrane region" description="Helical" evidence="5">
    <location>
        <begin position="251"/>
        <end position="270"/>
    </location>
</feature>
<gene>
    <name evidence="7" type="ORF">IQ247_22715</name>
</gene>
<organism evidence="7 8">
    <name type="scientific">Plectonema cf. radiosum LEGE 06105</name>
    <dbReference type="NCBI Taxonomy" id="945769"/>
    <lineage>
        <taxon>Bacteria</taxon>
        <taxon>Bacillati</taxon>
        <taxon>Cyanobacteriota</taxon>
        <taxon>Cyanophyceae</taxon>
        <taxon>Oscillatoriophycideae</taxon>
        <taxon>Oscillatoriales</taxon>
        <taxon>Microcoleaceae</taxon>
        <taxon>Plectonema</taxon>
    </lineage>
</organism>
<keyword evidence="4 5" id="KW-0472">Membrane</keyword>
<feature type="domain" description="Sodium/calcium exchanger membrane region" evidence="6">
    <location>
        <begin position="182"/>
        <end position="331"/>
    </location>
</feature>
<sequence>MLWIQIIICIALVIAVSSKLSQSADMVAEKSGLGRNWVGAILLAGSTSLPELATGISAVNYLDAPDLAAGAIFGSCLFNLTILAILDIITGGGPLFQQAQISHGLAAGLGSLMLGVAATGIFLAGKGLDQMVGWVGIPSIVLIVLYLISARLIAKFEMRRRNQVLEQEGEVYQYGHIKPRTAYLIFALSSLAIVILGVWLAWLGDRVVEATGLGESFVGSLLLAITTSLPEVAAGIAAVRLNAVDLAISNVFGSNIFNIAILGVYDILYIKGDLWTKIGSIHIFSAIITMMMTSLAIVGLIYRATRPSRLYLTYDVLGIIVLYIGGMYILYLG</sequence>
<feature type="transmembrane region" description="Helical" evidence="5">
    <location>
        <begin position="216"/>
        <end position="239"/>
    </location>
</feature>
<dbReference type="GO" id="GO:0005262">
    <property type="term" value="F:calcium channel activity"/>
    <property type="evidence" value="ECO:0007669"/>
    <property type="project" value="TreeGrafter"/>
</dbReference>
<evidence type="ECO:0000256" key="2">
    <source>
        <dbReference type="ARBA" id="ARBA00022692"/>
    </source>
</evidence>
<dbReference type="EMBL" id="JADEWL010000100">
    <property type="protein sequence ID" value="MBE9215442.1"/>
    <property type="molecule type" value="Genomic_DNA"/>
</dbReference>